<evidence type="ECO:0000313" key="3">
    <source>
        <dbReference type="Proteomes" id="UP001604336"/>
    </source>
</evidence>
<comment type="caution">
    <text evidence="2">The sequence shown here is derived from an EMBL/GenBank/DDBJ whole genome shotgun (WGS) entry which is preliminary data.</text>
</comment>
<name>A0ABD1ULB8_9LAMI</name>
<feature type="region of interest" description="Disordered" evidence="1">
    <location>
        <begin position="1"/>
        <end position="24"/>
    </location>
</feature>
<accession>A0ABD1ULB8</accession>
<gene>
    <name evidence="2" type="ORF">Adt_10829</name>
</gene>
<dbReference type="AlphaFoldDB" id="A0ABD1ULB8"/>
<protein>
    <submittedName>
        <fullName evidence="2">Uncharacterized protein</fullName>
    </submittedName>
</protein>
<dbReference type="EMBL" id="JBFOLK010000003">
    <property type="protein sequence ID" value="KAL2525775.1"/>
    <property type="molecule type" value="Genomic_DNA"/>
</dbReference>
<sequence>MTVSKETIEPPKGQDEVTGNNIMGLSHDNGVVEYKDEYDNDMLPELKDDGVEYPVDDEALIVRHAFQAQIKIENLEQRFDLDELDDVSSEKISSRLPPIRDIAHQLHYVAGVVILKRPTYRNNSNEMNEFQIHQIKANAADSSLSL</sequence>
<proteinExistence type="predicted"/>
<keyword evidence="3" id="KW-1185">Reference proteome</keyword>
<evidence type="ECO:0000313" key="2">
    <source>
        <dbReference type="EMBL" id="KAL2525775.1"/>
    </source>
</evidence>
<organism evidence="2 3">
    <name type="scientific">Abeliophyllum distichum</name>
    <dbReference type="NCBI Taxonomy" id="126358"/>
    <lineage>
        <taxon>Eukaryota</taxon>
        <taxon>Viridiplantae</taxon>
        <taxon>Streptophyta</taxon>
        <taxon>Embryophyta</taxon>
        <taxon>Tracheophyta</taxon>
        <taxon>Spermatophyta</taxon>
        <taxon>Magnoliopsida</taxon>
        <taxon>eudicotyledons</taxon>
        <taxon>Gunneridae</taxon>
        <taxon>Pentapetalae</taxon>
        <taxon>asterids</taxon>
        <taxon>lamiids</taxon>
        <taxon>Lamiales</taxon>
        <taxon>Oleaceae</taxon>
        <taxon>Forsythieae</taxon>
        <taxon>Abeliophyllum</taxon>
    </lineage>
</organism>
<evidence type="ECO:0000256" key="1">
    <source>
        <dbReference type="SAM" id="MobiDB-lite"/>
    </source>
</evidence>
<dbReference type="Proteomes" id="UP001604336">
    <property type="component" value="Unassembled WGS sequence"/>
</dbReference>
<feature type="compositionally biased region" description="Basic and acidic residues" evidence="1">
    <location>
        <begin position="1"/>
        <end position="15"/>
    </location>
</feature>
<reference evidence="3" key="1">
    <citation type="submission" date="2024-07" db="EMBL/GenBank/DDBJ databases">
        <title>Two chromosome-level genome assemblies of Korean endemic species Abeliophyllum distichum and Forsythia ovata (Oleaceae).</title>
        <authorList>
            <person name="Jang H."/>
        </authorList>
    </citation>
    <scope>NUCLEOTIDE SEQUENCE [LARGE SCALE GENOMIC DNA]</scope>
</reference>